<dbReference type="GO" id="GO:0005576">
    <property type="term" value="C:extracellular region"/>
    <property type="evidence" value="ECO:0007669"/>
    <property type="project" value="InterPro"/>
</dbReference>
<name>A0A443RD20_9ACAR</name>
<dbReference type="InterPro" id="IPR017853">
    <property type="entry name" value="GH"/>
</dbReference>
<evidence type="ECO:0000259" key="5">
    <source>
        <dbReference type="PROSITE" id="PS50940"/>
    </source>
</evidence>
<dbReference type="SUPFAM" id="SSF51445">
    <property type="entry name" value="(Trans)glycosidases"/>
    <property type="match status" value="1"/>
</dbReference>
<dbReference type="PROSITE" id="PS51910">
    <property type="entry name" value="GH18_2"/>
    <property type="match status" value="1"/>
</dbReference>
<dbReference type="PROSITE" id="PS50940">
    <property type="entry name" value="CHIT_BIND_II"/>
    <property type="match status" value="1"/>
</dbReference>
<evidence type="ECO:0000256" key="2">
    <source>
        <dbReference type="ARBA" id="ARBA00022669"/>
    </source>
</evidence>
<dbReference type="GO" id="GO:0008061">
    <property type="term" value="F:chitin binding"/>
    <property type="evidence" value="ECO:0007669"/>
    <property type="project" value="UniProtKB-KW"/>
</dbReference>
<dbReference type="SUPFAM" id="SSF54556">
    <property type="entry name" value="Chitinase insertion domain"/>
    <property type="match status" value="1"/>
</dbReference>
<proteinExistence type="inferred from homology"/>
<dbReference type="GO" id="GO:0004568">
    <property type="term" value="F:chitinase activity"/>
    <property type="evidence" value="ECO:0007669"/>
    <property type="project" value="TreeGrafter"/>
</dbReference>
<dbReference type="SMART" id="SM00636">
    <property type="entry name" value="Glyco_18"/>
    <property type="match status" value="1"/>
</dbReference>
<dbReference type="Gene3D" id="3.10.50.10">
    <property type="match status" value="1"/>
</dbReference>
<organism evidence="7 8">
    <name type="scientific">Dinothrombium tinctorium</name>
    <dbReference type="NCBI Taxonomy" id="1965070"/>
    <lineage>
        <taxon>Eukaryota</taxon>
        <taxon>Metazoa</taxon>
        <taxon>Ecdysozoa</taxon>
        <taxon>Arthropoda</taxon>
        <taxon>Chelicerata</taxon>
        <taxon>Arachnida</taxon>
        <taxon>Acari</taxon>
        <taxon>Acariformes</taxon>
        <taxon>Trombidiformes</taxon>
        <taxon>Prostigmata</taxon>
        <taxon>Anystina</taxon>
        <taxon>Parasitengona</taxon>
        <taxon>Trombidioidea</taxon>
        <taxon>Trombidiidae</taxon>
        <taxon>Dinothrombium</taxon>
    </lineage>
</organism>
<dbReference type="InterPro" id="IPR050314">
    <property type="entry name" value="Glycosyl_Hydrlase_18"/>
</dbReference>
<dbReference type="Gene3D" id="2.170.140.10">
    <property type="entry name" value="Chitin binding domain"/>
    <property type="match status" value="1"/>
</dbReference>
<dbReference type="PANTHER" id="PTHR11177:SF144">
    <property type="entry name" value="CHITINASE 5"/>
    <property type="match status" value="1"/>
</dbReference>
<comment type="similarity">
    <text evidence="1">Belongs to the glycosyl hydrolase 18 family. Chitinase class II subfamily.</text>
</comment>
<evidence type="ECO:0000313" key="8">
    <source>
        <dbReference type="Proteomes" id="UP000285301"/>
    </source>
</evidence>
<dbReference type="GO" id="GO:0006032">
    <property type="term" value="P:chitin catabolic process"/>
    <property type="evidence" value="ECO:0007669"/>
    <property type="project" value="TreeGrafter"/>
</dbReference>
<evidence type="ECO:0000256" key="1">
    <source>
        <dbReference type="ARBA" id="ARBA00009121"/>
    </source>
</evidence>
<dbReference type="PANTHER" id="PTHR11177">
    <property type="entry name" value="CHITINASE"/>
    <property type="match status" value="1"/>
</dbReference>
<dbReference type="EMBL" id="NCKU01001083">
    <property type="protein sequence ID" value="RWS13140.1"/>
    <property type="molecule type" value="Genomic_DNA"/>
</dbReference>
<protein>
    <submittedName>
        <fullName evidence="7">Chitinase 4-like protein</fullName>
    </submittedName>
</protein>
<feature type="domain" description="Chitin-binding type-2" evidence="5">
    <location>
        <begin position="485"/>
        <end position="544"/>
    </location>
</feature>
<feature type="compositionally biased region" description="Low complexity" evidence="4">
    <location>
        <begin position="429"/>
        <end position="457"/>
    </location>
</feature>
<dbReference type="Proteomes" id="UP000285301">
    <property type="component" value="Unassembled WGS sequence"/>
</dbReference>
<dbReference type="STRING" id="1965070.A0A443RD20"/>
<dbReference type="Gene3D" id="3.20.20.80">
    <property type="entry name" value="Glycosidases"/>
    <property type="match status" value="2"/>
</dbReference>
<dbReference type="OrthoDB" id="73875at2759"/>
<dbReference type="SUPFAM" id="SSF57625">
    <property type="entry name" value="Invertebrate chitin-binding proteins"/>
    <property type="match status" value="1"/>
</dbReference>
<evidence type="ECO:0000313" key="7">
    <source>
        <dbReference type="EMBL" id="RWS13140.1"/>
    </source>
</evidence>
<reference evidence="7 8" key="1">
    <citation type="journal article" date="2018" name="Gigascience">
        <title>Genomes of trombidid mites reveal novel predicted allergens and laterally-transferred genes associated with secondary metabolism.</title>
        <authorList>
            <person name="Dong X."/>
            <person name="Chaisiri K."/>
            <person name="Xia D."/>
            <person name="Armstrong S.D."/>
            <person name="Fang Y."/>
            <person name="Donnelly M.J."/>
            <person name="Kadowaki T."/>
            <person name="McGarry J.W."/>
            <person name="Darby A.C."/>
            <person name="Makepeace B.L."/>
        </authorList>
    </citation>
    <scope>NUCLEOTIDE SEQUENCE [LARGE SCALE GENOMIC DNA]</scope>
    <source>
        <strain evidence="7">UoL-WK</strain>
    </source>
</reference>
<dbReference type="InterPro" id="IPR002557">
    <property type="entry name" value="Chitin-bd_dom"/>
</dbReference>
<dbReference type="InterPro" id="IPR036508">
    <property type="entry name" value="Chitin-bd_dom_sf"/>
</dbReference>
<dbReference type="InterPro" id="IPR029070">
    <property type="entry name" value="Chitinase_insertion_sf"/>
</dbReference>
<dbReference type="InterPro" id="IPR011583">
    <property type="entry name" value="Chitinase_II/V-like_cat"/>
</dbReference>
<feature type="compositionally biased region" description="Polar residues" evidence="4">
    <location>
        <begin position="413"/>
        <end position="428"/>
    </location>
</feature>
<keyword evidence="3" id="KW-0175">Coiled coil</keyword>
<sequence>MGKEMRRLNVENESVLKAISKAENALTSLQEKIETLTLDLKRSEHKSKESYLVSHIKSVWETIGIRIELVNEDKDATLTGKFIMKFTKINPTNKDIAYSVHIEIKGDQLSNEDTIDSAKIVCYFSAWANYRKSPQNYDIEDIPVDLCTHIIYSFVGISNTTYEITFIDPEFDINKRKYSDKENFLKLVKELRAEFDKKKLILTAAVPIAKFRLQEGYEVYELGLHLDAIHIMSYDLRGNWAGFADVHSPLYKRPFDEWAYEKLNVDDGLKLWLEMGAPKHKLIVGVPFYGRSYTLGSKDNHGLRAPIKKWVGGGLPGPYTNESVNEKNWTKEFDDIGKCPYAYYDDQWVGYEDEESMKIKMEYIKNNGFGGGMIWAIDLDDFRSVCGGEKHPLLKVIHASLKDQKVVIPHPSKLTTTPKPQSTWWKPQSSSTTLSTKPTTVSSTLTSSSFTKSTPSDSSINAILSTSTMKPENSTKESDYPTSGRVSCMESNVQFIPHPSDCTKYFWCVHGEAMTLTCPSGTMWDPKSNRCDWEYNVNRDNCNRLRYDQLL</sequence>
<dbReference type="SMART" id="SM00494">
    <property type="entry name" value="ChtBD2"/>
    <property type="match status" value="1"/>
</dbReference>
<feature type="domain" description="GH18" evidence="6">
    <location>
        <begin position="51"/>
        <end position="404"/>
    </location>
</feature>
<feature type="coiled-coil region" evidence="3">
    <location>
        <begin position="5"/>
        <end position="46"/>
    </location>
</feature>
<dbReference type="Pfam" id="PF00704">
    <property type="entry name" value="Glyco_hydro_18"/>
    <property type="match status" value="1"/>
</dbReference>
<evidence type="ECO:0000256" key="4">
    <source>
        <dbReference type="SAM" id="MobiDB-lite"/>
    </source>
</evidence>
<keyword evidence="8" id="KW-1185">Reference proteome</keyword>
<comment type="caution">
    <text evidence="7">The sequence shown here is derived from an EMBL/GenBank/DDBJ whole genome shotgun (WGS) entry which is preliminary data.</text>
</comment>
<dbReference type="Pfam" id="PF01607">
    <property type="entry name" value="CBM_14"/>
    <property type="match status" value="1"/>
</dbReference>
<evidence type="ECO:0000256" key="3">
    <source>
        <dbReference type="SAM" id="Coils"/>
    </source>
</evidence>
<dbReference type="AlphaFoldDB" id="A0A443RD20"/>
<dbReference type="GO" id="GO:0005975">
    <property type="term" value="P:carbohydrate metabolic process"/>
    <property type="evidence" value="ECO:0007669"/>
    <property type="project" value="InterPro"/>
</dbReference>
<feature type="region of interest" description="Disordered" evidence="4">
    <location>
        <begin position="411"/>
        <end position="457"/>
    </location>
</feature>
<keyword evidence="2" id="KW-0147">Chitin-binding</keyword>
<evidence type="ECO:0000259" key="6">
    <source>
        <dbReference type="PROSITE" id="PS51910"/>
    </source>
</evidence>
<gene>
    <name evidence="7" type="ORF">B4U79_10184</name>
</gene>
<dbReference type="InterPro" id="IPR001223">
    <property type="entry name" value="Glyco_hydro18_cat"/>
</dbReference>
<accession>A0A443RD20</accession>